<feature type="transmembrane region" description="Helical" evidence="6">
    <location>
        <begin position="34"/>
        <end position="53"/>
    </location>
</feature>
<keyword evidence="6" id="KW-0812">Transmembrane</keyword>
<feature type="binding site" evidence="4">
    <location>
        <position position="191"/>
    </location>
    <ligand>
        <name>3'-phosphoadenylyl sulfate</name>
        <dbReference type="ChEBI" id="CHEBI:58339"/>
    </ligand>
</feature>
<feature type="disulfide bond" evidence="5">
    <location>
        <begin position="295"/>
        <end position="308"/>
    </location>
</feature>
<keyword evidence="6" id="KW-0472">Membrane</keyword>
<protein>
    <submittedName>
        <fullName evidence="8">Heparan sulfate glucosamine 3-O-sulfotransferase 5</fullName>
    </submittedName>
</protein>
<keyword evidence="9" id="KW-1185">Reference proteome</keyword>
<dbReference type="EMBL" id="NEDP02003146">
    <property type="protein sequence ID" value="OWF49380.1"/>
    <property type="molecule type" value="Genomic_DNA"/>
</dbReference>
<dbReference type="InterPro" id="IPR037359">
    <property type="entry name" value="NST/OST"/>
</dbReference>
<dbReference type="InterPro" id="IPR000863">
    <property type="entry name" value="Sulfotransferase_dom"/>
</dbReference>
<proteinExistence type="predicted"/>
<evidence type="ECO:0000313" key="8">
    <source>
        <dbReference type="EMBL" id="OWF49380.1"/>
    </source>
</evidence>
<keyword evidence="1 8" id="KW-0808">Transferase</keyword>
<keyword evidence="5" id="KW-1015">Disulfide bond</keyword>
<dbReference type="InterPro" id="IPR027417">
    <property type="entry name" value="P-loop_NTPase"/>
</dbReference>
<reference evidence="8 9" key="1">
    <citation type="journal article" date="2017" name="Nat. Ecol. Evol.">
        <title>Scallop genome provides insights into evolution of bilaterian karyotype and development.</title>
        <authorList>
            <person name="Wang S."/>
            <person name="Zhang J."/>
            <person name="Jiao W."/>
            <person name="Li J."/>
            <person name="Xun X."/>
            <person name="Sun Y."/>
            <person name="Guo X."/>
            <person name="Huan P."/>
            <person name="Dong B."/>
            <person name="Zhang L."/>
            <person name="Hu X."/>
            <person name="Sun X."/>
            <person name="Wang J."/>
            <person name="Zhao C."/>
            <person name="Wang Y."/>
            <person name="Wang D."/>
            <person name="Huang X."/>
            <person name="Wang R."/>
            <person name="Lv J."/>
            <person name="Li Y."/>
            <person name="Zhang Z."/>
            <person name="Liu B."/>
            <person name="Lu W."/>
            <person name="Hui Y."/>
            <person name="Liang J."/>
            <person name="Zhou Z."/>
            <person name="Hou R."/>
            <person name="Li X."/>
            <person name="Liu Y."/>
            <person name="Li H."/>
            <person name="Ning X."/>
            <person name="Lin Y."/>
            <person name="Zhao L."/>
            <person name="Xing Q."/>
            <person name="Dou J."/>
            <person name="Li Y."/>
            <person name="Mao J."/>
            <person name="Guo H."/>
            <person name="Dou H."/>
            <person name="Li T."/>
            <person name="Mu C."/>
            <person name="Jiang W."/>
            <person name="Fu Q."/>
            <person name="Fu X."/>
            <person name="Miao Y."/>
            <person name="Liu J."/>
            <person name="Yu Q."/>
            <person name="Li R."/>
            <person name="Liao H."/>
            <person name="Li X."/>
            <person name="Kong Y."/>
            <person name="Jiang Z."/>
            <person name="Chourrout D."/>
            <person name="Li R."/>
            <person name="Bao Z."/>
        </authorList>
    </citation>
    <scope>NUCLEOTIDE SEQUENCE [LARGE SCALE GENOMIC DNA]</scope>
    <source>
        <strain evidence="8 9">PY_sf001</strain>
    </source>
</reference>
<name>A0A210QKW5_MIZYE</name>
<evidence type="ECO:0000256" key="2">
    <source>
        <dbReference type="ARBA" id="ARBA00023180"/>
    </source>
</evidence>
<dbReference type="GO" id="GO:0008467">
    <property type="term" value="F:[heparan sulfate]-glucosamine 3-sulfotransferase activity"/>
    <property type="evidence" value="ECO:0007669"/>
    <property type="project" value="TreeGrafter"/>
</dbReference>
<evidence type="ECO:0000256" key="6">
    <source>
        <dbReference type="SAM" id="Phobius"/>
    </source>
</evidence>
<evidence type="ECO:0000256" key="4">
    <source>
        <dbReference type="PIRSR" id="PIRSR637359-2"/>
    </source>
</evidence>
<feature type="binding site" evidence="4">
    <location>
        <position position="183"/>
    </location>
    <ligand>
        <name>3'-phosphoadenylyl sulfate</name>
        <dbReference type="ChEBI" id="CHEBI:58339"/>
    </ligand>
</feature>
<evidence type="ECO:0000256" key="1">
    <source>
        <dbReference type="ARBA" id="ARBA00022679"/>
    </source>
</evidence>
<feature type="binding site" evidence="4">
    <location>
        <position position="294"/>
    </location>
    <ligand>
        <name>3'-phosphoadenylyl sulfate</name>
        <dbReference type="ChEBI" id="CHEBI:58339"/>
    </ligand>
</feature>
<evidence type="ECO:0000256" key="3">
    <source>
        <dbReference type="PIRSR" id="PIRSR637359-1"/>
    </source>
</evidence>
<keyword evidence="6" id="KW-1133">Transmembrane helix</keyword>
<feature type="active site" description="For sulfotransferase activity" evidence="3">
    <location>
        <position position="102"/>
    </location>
</feature>
<dbReference type="AlphaFoldDB" id="A0A210QKW5"/>
<dbReference type="PANTHER" id="PTHR10605:SF72">
    <property type="entry name" value="HEPARAN SULFATE 3-O SULFOTRANSFERASE-B, ISOFORM A"/>
    <property type="match status" value="1"/>
</dbReference>
<feature type="domain" description="Sulfotransferase" evidence="7">
    <location>
        <begin position="94"/>
        <end position="335"/>
    </location>
</feature>
<dbReference type="Pfam" id="PF00685">
    <property type="entry name" value="Sulfotransfer_1"/>
    <property type="match status" value="1"/>
</dbReference>
<sequence length="349" mass="40988">MIMVSKDQVNFLYNDTEKGMLASRSVCYRKVSRYKTVVCLFVVIVAAILITLGCLSERFCLRENTCELTPVQTPDSLQLCKKLKEGSPRKKLPEALIIGVRKAGTGAMRFYLDMHPYVEIANAEISFFDFEYENGYEWYKNQLPMAMQGQLTMEKTSNYFHNKKTVDRIYNMSSAVKLIVVVREPIERTVSDYLQRKLKKSENDDIEYPKFEDFVIDQTTGEVDGSEKIIKPSIYYKHLLKWLKYFPLENLHFVDGGNLILNPYEEVKKVERFLGIPHCMTQDKFVFSSTKGFYCVKKNKGRREETKCLPETKGRRHPLIDPVVMRKLKDFFRPWNEKFYRAIGRSFHW</sequence>
<dbReference type="STRING" id="6573.A0A210QKW5"/>
<dbReference type="Proteomes" id="UP000242188">
    <property type="component" value="Unassembled WGS sequence"/>
</dbReference>
<feature type="binding site" evidence="4">
    <location>
        <begin position="313"/>
        <end position="317"/>
    </location>
    <ligand>
        <name>3'-phosphoadenylyl sulfate</name>
        <dbReference type="ChEBI" id="CHEBI:58339"/>
    </ligand>
</feature>
<comment type="caution">
    <text evidence="8">The sequence shown here is derived from an EMBL/GenBank/DDBJ whole genome shotgun (WGS) entry which is preliminary data.</text>
</comment>
<dbReference type="OrthoDB" id="411451at2759"/>
<evidence type="ECO:0000259" key="7">
    <source>
        <dbReference type="Pfam" id="PF00685"/>
    </source>
</evidence>
<dbReference type="Gene3D" id="3.40.50.300">
    <property type="entry name" value="P-loop containing nucleotide triphosphate hydrolases"/>
    <property type="match status" value="1"/>
</dbReference>
<dbReference type="SUPFAM" id="SSF52540">
    <property type="entry name" value="P-loop containing nucleoside triphosphate hydrolases"/>
    <property type="match status" value="1"/>
</dbReference>
<evidence type="ECO:0000313" key="9">
    <source>
        <dbReference type="Proteomes" id="UP000242188"/>
    </source>
</evidence>
<gene>
    <name evidence="8" type="ORF">KP79_PYT19060</name>
</gene>
<dbReference type="PANTHER" id="PTHR10605">
    <property type="entry name" value="HEPARAN SULFATE SULFOTRANSFERASE"/>
    <property type="match status" value="1"/>
</dbReference>
<keyword evidence="2" id="KW-0325">Glycoprotein</keyword>
<organism evidence="8 9">
    <name type="scientific">Mizuhopecten yessoensis</name>
    <name type="common">Japanese scallop</name>
    <name type="synonym">Patinopecten yessoensis</name>
    <dbReference type="NCBI Taxonomy" id="6573"/>
    <lineage>
        <taxon>Eukaryota</taxon>
        <taxon>Metazoa</taxon>
        <taxon>Spiralia</taxon>
        <taxon>Lophotrochozoa</taxon>
        <taxon>Mollusca</taxon>
        <taxon>Bivalvia</taxon>
        <taxon>Autobranchia</taxon>
        <taxon>Pteriomorphia</taxon>
        <taxon>Pectinida</taxon>
        <taxon>Pectinoidea</taxon>
        <taxon>Pectinidae</taxon>
        <taxon>Mizuhopecten</taxon>
    </lineage>
</organism>
<evidence type="ECO:0000256" key="5">
    <source>
        <dbReference type="PIRSR" id="PIRSR637359-3"/>
    </source>
</evidence>
<accession>A0A210QKW5</accession>